<dbReference type="OrthoDB" id="5890662at2"/>
<dbReference type="RefSeq" id="WP_070990645.1">
    <property type="nucleotide sequence ID" value="NZ_CBCSHD010000001.1"/>
</dbReference>
<dbReference type="AlphaFoldDB" id="A0A1S1N5T8"/>
<sequence>MQQQIIKRSNASIQSGVAKADGMLSITDKQLTFEPFNKQIGMGPYAIDRAKIAKVEKCQGVGAGILPITDSAIRVILDDKHTYEFILAEPEQWLTMLSS</sequence>
<evidence type="ECO:0000313" key="2">
    <source>
        <dbReference type="Proteomes" id="UP000180253"/>
    </source>
</evidence>
<dbReference type="STRING" id="327939.BIW53_04540"/>
<comment type="caution">
    <text evidence="1">The sequence shown here is derived from an EMBL/GenBank/DDBJ whole genome shotgun (WGS) entry which is preliminary data.</text>
</comment>
<dbReference type="Proteomes" id="UP000180253">
    <property type="component" value="Unassembled WGS sequence"/>
</dbReference>
<reference evidence="1 2" key="1">
    <citation type="submission" date="2016-10" db="EMBL/GenBank/DDBJ databases">
        <title>Pseudoalteromonas amylolytica sp. nov., isolated from the surface seawater.</title>
        <authorList>
            <person name="Wu Y.-H."/>
            <person name="Cheng H."/>
            <person name="Jin X.-B."/>
            <person name="Wang C.-S."/>
            <person name="Xu X.-W."/>
        </authorList>
    </citation>
    <scope>NUCLEOTIDE SEQUENCE [LARGE SCALE GENOMIC DNA]</scope>
    <source>
        <strain evidence="1 2">JCM 12483</strain>
    </source>
</reference>
<dbReference type="EMBL" id="MNAN01000026">
    <property type="protein sequence ID" value="OHU96602.1"/>
    <property type="molecule type" value="Genomic_DNA"/>
</dbReference>
<accession>A0A1S1N5T8</accession>
<protein>
    <recommendedName>
        <fullName evidence="3">GRAM domain-containing protein</fullName>
    </recommendedName>
</protein>
<evidence type="ECO:0008006" key="3">
    <source>
        <dbReference type="Google" id="ProtNLM"/>
    </source>
</evidence>
<gene>
    <name evidence="1" type="ORF">BIW53_04540</name>
</gene>
<keyword evidence="2" id="KW-1185">Reference proteome</keyword>
<proteinExistence type="predicted"/>
<organism evidence="1 2">
    <name type="scientific">Pseudoalteromonas byunsanensis</name>
    <dbReference type="NCBI Taxonomy" id="327939"/>
    <lineage>
        <taxon>Bacteria</taxon>
        <taxon>Pseudomonadati</taxon>
        <taxon>Pseudomonadota</taxon>
        <taxon>Gammaproteobacteria</taxon>
        <taxon>Alteromonadales</taxon>
        <taxon>Pseudoalteromonadaceae</taxon>
        <taxon>Pseudoalteromonas</taxon>
    </lineage>
</organism>
<evidence type="ECO:0000313" key="1">
    <source>
        <dbReference type="EMBL" id="OHU96602.1"/>
    </source>
</evidence>
<name>A0A1S1N5T8_9GAMM</name>